<evidence type="ECO:0000313" key="2">
    <source>
        <dbReference type="EMBL" id="MEQ2290661.1"/>
    </source>
</evidence>
<dbReference type="EMBL" id="JAHRIP010028463">
    <property type="protein sequence ID" value="MEQ2290661.1"/>
    <property type="molecule type" value="Genomic_DNA"/>
</dbReference>
<sequence length="202" mass="22116">MSGDGLNAAHLGAIQTEALIRSCRTCIHRLMIPHEWSCKLSAFWRPSFFEEHNHPDKPSPAVHSAAPASARCPARFPRTPFSDKLRSLARSLSDIAHGLTDLDPRSKPSRNKPLHRQPYLPVFLSDQHCQPQSAAGAMAGPSVSPPSPAHFREVPSPTPEYYSGEIGRCGRIESWSSHCLSSCLQTAHVHPEAPEQGDEAGF</sequence>
<organism evidence="2 3">
    <name type="scientific">Ameca splendens</name>
    <dbReference type="NCBI Taxonomy" id="208324"/>
    <lineage>
        <taxon>Eukaryota</taxon>
        <taxon>Metazoa</taxon>
        <taxon>Chordata</taxon>
        <taxon>Craniata</taxon>
        <taxon>Vertebrata</taxon>
        <taxon>Euteleostomi</taxon>
        <taxon>Actinopterygii</taxon>
        <taxon>Neopterygii</taxon>
        <taxon>Teleostei</taxon>
        <taxon>Neoteleostei</taxon>
        <taxon>Acanthomorphata</taxon>
        <taxon>Ovalentaria</taxon>
        <taxon>Atherinomorphae</taxon>
        <taxon>Cyprinodontiformes</taxon>
        <taxon>Goodeidae</taxon>
        <taxon>Ameca</taxon>
    </lineage>
</organism>
<reference evidence="2 3" key="1">
    <citation type="submission" date="2021-06" db="EMBL/GenBank/DDBJ databases">
        <authorList>
            <person name="Palmer J.M."/>
        </authorList>
    </citation>
    <scope>NUCLEOTIDE SEQUENCE [LARGE SCALE GENOMIC DNA]</scope>
    <source>
        <strain evidence="2 3">AS_MEX2019</strain>
        <tissue evidence="2">Muscle</tissue>
    </source>
</reference>
<feature type="region of interest" description="Disordered" evidence="1">
    <location>
        <begin position="130"/>
        <end position="156"/>
    </location>
</feature>
<dbReference type="Proteomes" id="UP001469553">
    <property type="component" value="Unassembled WGS sequence"/>
</dbReference>
<evidence type="ECO:0000313" key="3">
    <source>
        <dbReference type="Proteomes" id="UP001469553"/>
    </source>
</evidence>
<protein>
    <submittedName>
        <fullName evidence="2">Uncharacterized protein</fullName>
    </submittedName>
</protein>
<evidence type="ECO:0000256" key="1">
    <source>
        <dbReference type="SAM" id="MobiDB-lite"/>
    </source>
</evidence>
<proteinExistence type="predicted"/>
<name>A0ABV0YA92_9TELE</name>
<comment type="caution">
    <text evidence="2">The sequence shown here is derived from an EMBL/GenBank/DDBJ whole genome shotgun (WGS) entry which is preliminary data.</text>
</comment>
<gene>
    <name evidence="2" type="ORF">AMECASPLE_005429</name>
</gene>
<keyword evidence="3" id="KW-1185">Reference proteome</keyword>
<accession>A0ABV0YA92</accession>